<keyword evidence="5" id="KW-1185">Reference proteome</keyword>
<comment type="subcellular location">
    <subcellularLocation>
        <location evidence="1">Membrane</location>
    </subcellularLocation>
</comment>
<evidence type="ECO:0000313" key="4">
    <source>
        <dbReference type="EMBL" id="CAI4030719.1"/>
    </source>
</evidence>
<dbReference type="GO" id="GO:0019867">
    <property type="term" value="C:outer membrane"/>
    <property type="evidence" value="ECO:0007669"/>
    <property type="project" value="InterPro"/>
</dbReference>
<evidence type="ECO:0000259" key="3">
    <source>
        <dbReference type="Pfam" id="PF01103"/>
    </source>
</evidence>
<evidence type="ECO:0000256" key="1">
    <source>
        <dbReference type="ARBA" id="ARBA00004370"/>
    </source>
</evidence>
<dbReference type="KEGG" id="nti:DNFV4_01147"/>
<proteinExistence type="predicted"/>
<dbReference type="AlphaFoldDB" id="A0AA86MX56"/>
<evidence type="ECO:0000313" key="5">
    <source>
        <dbReference type="Proteomes" id="UP001179121"/>
    </source>
</evidence>
<keyword evidence="2" id="KW-0472">Membrane</keyword>
<feature type="domain" description="Bacterial surface antigen (D15)" evidence="3">
    <location>
        <begin position="92"/>
        <end position="360"/>
    </location>
</feature>
<protein>
    <submittedName>
        <fullName evidence="4">Omp85 domain-containing protein</fullName>
    </submittedName>
</protein>
<sequence>MSARRLLGTLVVGIWVGVVLCLAAPLWAEVKYFPVPAVGTSKNDGSDGGLIVPILITEPSGDLKYIVAPLLIHNSIVGTRAALNLFRYDSGGRQLRFIGSKAEQIEHRLQLNYTDPAFADGRYAFTVGGAFFKNATARFFGISQQTVEADQTNYTDREIRAEWKFGIYFNEVTQLAFGQRFRDVRLERGATDLPFTGDVFPTVDGVQGATIFGNRLTFHYDTRDNLVTPTDGAQITAYAEINQNYHLPGDPFYQRYEIEIKKLFPSPSKHIILVVRADLQMTFGDRVPFFEQSSLGGQNNLRGYGVDRFIDKHLVALSVEQRIHVLRTRVANVAADFEIAPFVDTGKVFSSFSQRINRDYEVTPGIGFRGIVRPNVVGRVDYGYSPEGGAVFAGLDFPY</sequence>
<dbReference type="Gene3D" id="2.40.160.50">
    <property type="entry name" value="membrane protein fhac: a member of the omp85/tpsb transporter family"/>
    <property type="match status" value="1"/>
</dbReference>
<gene>
    <name evidence="4" type="ORF">DNFV4_01147</name>
</gene>
<accession>A0AA86MX56</accession>
<organism evidence="4 5">
    <name type="scientific">Nitrospira tepida</name>
    <dbReference type="NCBI Taxonomy" id="2973512"/>
    <lineage>
        <taxon>Bacteria</taxon>
        <taxon>Pseudomonadati</taxon>
        <taxon>Nitrospirota</taxon>
        <taxon>Nitrospiria</taxon>
        <taxon>Nitrospirales</taxon>
        <taxon>Nitrospiraceae</taxon>
        <taxon>Nitrospira</taxon>
    </lineage>
</organism>
<evidence type="ECO:0000256" key="2">
    <source>
        <dbReference type="ARBA" id="ARBA00023136"/>
    </source>
</evidence>
<dbReference type="Proteomes" id="UP001179121">
    <property type="component" value="Chromosome"/>
</dbReference>
<name>A0AA86MX56_9BACT</name>
<dbReference type="RefSeq" id="WP_289267693.1">
    <property type="nucleotide sequence ID" value="NZ_OX365700.1"/>
</dbReference>
<dbReference type="InterPro" id="IPR000184">
    <property type="entry name" value="Bac_surfAg_D15"/>
</dbReference>
<dbReference type="EMBL" id="OX365700">
    <property type="protein sequence ID" value="CAI4030719.1"/>
    <property type="molecule type" value="Genomic_DNA"/>
</dbReference>
<dbReference type="Pfam" id="PF01103">
    <property type="entry name" value="Omp85"/>
    <property type="match status" value="1"/>
</dbReference>
<reference evidence="4" key="1">
    <citation type="submission" date="2022-10" db="EMBL/GenBank/DDBJ databases">
        <authorList>
            <person name="Koch H."/>
        </authorList>
    </citation>
    <scope>NUCLEOTIDE SEQUENCE</scope>
    <source>
        <strain evidence="4">DNF</strain>
    </source>
</reference>